<evidence type="ECO:0000256" key="1">
    <source>
        <dbReference type="ARBA" id="ARBA00004970"/>
    </source>
</evidence>
<dbReference type="UniPathway" id="UPA00031">
    <property type="reaction ID" value="UER00013"/>
</dbReference>
<sequence length="278" mass="31338">MAAVTDYHMHLERGPWTLEWLERFVDTARARGLREIGFSEHPHRFRECRAIYPAPLPWVDAQNTERLDSYLRLIEQARAAGLPVKLALEWDYLPGFEAALERALGAHPWDYTIGSVHWLPPAARGGEWWGFDDPARISDWERVDVLEVYRRYFRLIGQAARTGLFDIIGHADVIKVMGYRPKADIADLYEAAASEFAAAGVCVEINTAGWRKPVGEIYPAPPFLRACRLAGVPVLINSDAHVPEDVGRDFDRAAAVAREAGYRETAAFAQRVRTMAPL</sequence>
<dbReference type="Gene3D" id="3.20.20.140">
    <property type="entry name" value="Metal-dependent hydrolases"/>
    <property type="match status" value="1"/>
</dbReference>
<evidence type="ECO:0000256" key="7">
    <source>
        <dbReference type="ARBA" id="ARBA00049158"/>
    </source>
</evidence>
<evidence type="ECO:0000256" key="4">
    <source>
        <dbReference type="ARBA" id="ARBA00022605"/>
    </source>
</evidence>
<evidence type="ECO:0000256" key="5">
    <source>
        <dbReference type="ARBA" id="ARBA00022801"/>
    </source>
</evidence>
<dbReference type="EC" id="3.1.3.15" evidence="3 8"/>
<dbReference type="AlphaFoldDB" id="A0A537K780"/>
<name>A0A537K780_9BACT</name>
<comment type="similarity">
    <text evidence="2 8">Belongs to the PHP hydrolase family. HisK subfamily.</text>
</comment>
<evidence type="ECO:0000256" key="6">
    <source>
        <dbReference type="ARBA" id="ARBA00023102"/>
    </source>
</evidence>
<comment type="pathway">
    <text evidence="1 8">Amino-acid biosynthesis; L-histidine biosynthesis; L-histidine from 5-phospho-alpha-D-ribose 1-diphosphate: step 8/9.</text>
</comment>
<keyword evidence="4 8" id="KW-0028">Amino-acid biosynthesis</keyword>
<organism evidence="10 11">
    <name type="scientific">Candidatus Segetimicrobium genomatis</name>
    <dbReference type="NCBI Taxonomy" id="2569760"/>
    <lineage>
        <taxon>Bacteria</taxon>
        <taxon>Bacillati</taxon>
        <taxon>Candidatus Sysuimicrobiota</taxon>
        <taxon>Candidatus Sysuimicrobiia</taxon>
        <taxon>Candidatus Sysuimicrobiales</taxon>
        <taxon>Candidatus Segetimicrobiaceae</taxon>
        <taxon>Candidatus Segetimicrobium</taxon>
    </lineage>
</organism>
<dbReference type="SUPFAM" id="SSF89550">
    <property type="entry name" value="PHP domain-like"/>
    <property type="match status" value="1"/>
</dbReference>
<evidence type="ECO:0000313" key="11">
    <source>
        <dbReference type="Proteomes" id="UP000318509"/>
    </source>
</evidence>
<dbReference type="InterPro" id="IPR016195">
    <property type="entry name" value="Pol/histidinol_Pase-like"/>
</dbReference>
<dbReference type="CDD" id="cd12110">
    <property type="entry name" value="PHP_HisPPase_Hisj_like"/>
    <property type="match status" value="1"/>
</dbReference>
<dbReference type="EMBL" id="VBAK01000088">
    <property type="protein sequence ID" value="TMI91617.1"/>
    <property type="molecule type" value="Genomic_DNA"/>
</dbReference>
<dbReference type="GO" id="GO:0005737">
    <property type="term" value="C:cytoplasm"/>
    <property type="evidence" value="ECO:0007669"/>
    <property type="project" value="TreeGrafter"/>
</dbReference>
<dbReference type="InterPro" id="IPR010140">
    <property type="entry name" value="Histidinol_P_phosphatase_HisJ"/>
</dbReference>
<dbReference type="GO" id="GO:0000105">
    <property type="term" value="P:L-histidine biosynthetic process"/>
    <property type="evidence" value="ECO:0007669"/>
    <property type="project" value="UniProtKB-UniRule"/>
</dbReference>
<evidence type="ECO:0000256" key="2">
    <source>
        <dbReference type="ARBA" id="ARBA00009152"/>
    </source>
</evidence>
<keyword evidence="6 8" id="KW-0368">Histidine biosynthesis</keyword>
<comment type="catalytic activity">
    <reaction evidence="7 8">
        <text>L-histidinol phosphate + H2O = L-histidinol + phosphate</text>
        <dbReference type="Rhea" id="RHEA:14465"/>
        <dbReference type="ChEBI" id="CHEBI:15377"/>
        <dbReference type="ChEBI" id="CHEBI:43474"/>
        <dbReference type="ChEBI" id="CHEBI:57699"/>
        <dbReference type="ChEBI" id="CHEBI:57980"/>
        <dbReference type="EC" id="3.1.3.15"/>
    </reaction>
</comment>
<dbReference type="PANTHER" id="PTHR21039">
    <property type="entry name" value="HISTIDINOL PHOSPHATASE-RELATED"/>
    <property type="match status" value="1"/>
</dbReference>
<evidence type="ECO:0000313" key="10">
    <source>
        <dbReference type="EMBL" id="TMI91617.1"/>
    </source>
</evidence>
<evidence type="ECO:0000256" key="3">
    <source>
        <dbReference type="ARBA" id="ARBA00013085"/>
    </source>
</evidence>
<dbReference type="GO" id="GO:0004401">
    <property type="term" value="F:histidinol-phosphatase activity"/>
    <property type="evidence" value="ECO:0007669"/>
    <property type="project" value="UniProtKB-UniRule"/>
</dbReference>
<dbReference type="NCBIfam" id="TIGR01856">
    <property type="entry name" value="hisJ_fam"/>
    <property type="match status" value="1"/>
</dbReference>
<dbReference type="PANTHER" id="PTHR21039:SF0">
    <property type="entry name" value="HISTIDINOL-PHOSPHATASE"/>
    <property type="match status" value="1"/>
</dbReference>
<dbReference type="NCBIfam" id="NF005596">
    <property type="entry name" value="PRK07328.1"/>
    <property type="match status" value="1"/>
</dbReference>
<dbReference type="InterPro" id="IPR004013">
    <property type="entry name" value="PHP_dom"/>
</dbReference>
<evidence type="ECO:0000256" key="8">
    <source>
        <dbReference type="RuleBase" id="RU366003"/>
    </source>
</evidence>
<comment type="caution">
    <text evidence="10">The sequence shown here is derived from an EMBL/GenBank/DDBJ whole genome shotgun (WGS) entry which is preliminary data.</text>
</comment>
<gene>
    <name evidence="10" type="ORF">E6H00_03595</name>
</gene>
<keyword evidence="5 8" id="KW-0378">Hydrolase</keyword>
<evidence type="ECO:0000259" key="9">
    <source>
        <dbReference type="Pfam" id="PF02811"/>
    </source>
</evidence>
<dbReference type="Proteomes" id="UP000318509">
    <property type="component" value="Unassembled WGS sequence"/>
</dbReference>
<dbReference type="Pfam" id="PF02811">
    <property type="entry name" value="PHP"/>
    <property type="match status" value="1"/>
</dbReference>
<reference evidence="10 11" key="1">
    <citation type="journal article" date="2019" name="Nat. Microbiol.">
        <title>Mediterranean grassland soil C-N compound turnover is dependent on rainfall and depth, and is mediated by genomically divergent microorganisms.</title>
        <authorList>
            <person name="Diamond S."/>
            <person name="Andeer P.F."/>
            <person name="Li Z."/>
            <person name="Crits-Christoph A."/>
            <person name="Burstein D."/>
            <person name="Anantharaman K."/>
            <person name="Lane K.R."/>
            <person name="Thomas B.C."/>
            <person name="Pan C."/>
            <person name="Northen T.R."/>
            <person name="Banfield J.F."/>
        </authorList>
    </citation>
    <scope>NUCLEOTIDE SEQUENCE [LARGE SCALE GENOMIC DNA]</scope>
    <source>
        <strain evidence="10">NP_3</strain>
    </source>
</reference>
<protein>
    <recommendedName>
        <fullName evidence="3 8">Histidinol-phosphatase</fullName>
        <shortName evidence="8">HolPase</shortName>
        <ecNumber evidence="3 8">3.1.3.15</ecNumber>
    </recommendedName>
</protein>
<feature type="domain" description="PHP" evidence="9">
    <location>
        <begin position="6"/>
        <end position="208"/>
    </location>
</feature>
<accession>A0A537K780</accession>
<proteinExistence type="inferred from homology"/>